<comment type="caution">
    <text evidence="1">The sequence shown here is derived from an EMBL/GenBank/DDBJ whole genome shotgun (WGS) entry which is preliminary data.</text>
</comment>
<proteinExistence type="predicted"/>
<dbReference type="RefSeq" id="WP_116857523.1">
    <property type="nucleotide sequence ID" value="NZ_QTJV01000019.1"/>
</dbReference>
<gene>
    <name evidence="1" type="ORF">DXN04_32135</name>
</gene>
<dbReference type="AlphaFoldDB" id="A0A3E1NSE6"/>
<evidence type="ECO:0000313" key="2">
    <source>
        <dbReference type="Proteomes" id="UP000261174"/>
    </source>
</evidence>
<protein>
    <submittedName>
        <fullName evidence="1">Uncharacterized protein</fullName>
    </submittedName>
</protein>
<accession>A0A3E1NSE6</accession>
<evidence type="ECO:0000313" key="1">
    <source>
        <dbReference type="EMBL" id="RFM30764.1"/>
    </source>
</evidence>
<reference evidence="1 2" key="1">
    <citation type="submission" date="2018-08" db="EMBL/GenBank/DDBJ databases">
        <title>Chitinophaga sp. K20C18050901, a novel bacterium isolated from forest soil.</title>
        <authorList>
            <person name="Wang C."/>
        </authorList>
    </citation>
    <scope>NUCLEOTIDE SEQUENCE [LARGE SCALE GENOMIC DNA]</scope>
    <source>
        <strain evidence="1 2">K20C18050901</strain>
    </source>
</reference>
<sequence>MHQDTLLLRQVHPSFVQADKISSQVFSITSQVFRPTPKDDYKLSVYNGEKYSPKESHAHFTNMNSDFKSYGVVAVTIQECNNEALNCTENNFPFDGHSFIDFEELPNGQIEKKAKKLKNYATERGWLYKQGDEN</sequence>
<name>A0A3E1NSE6_9BACT</name>
<dbReference type="EMBL" id="QTJV01000019">
    <property type="protein sequence ID" value="RFM30764.1"/>
    <property type="molecule type" value="Genomic_DNA"/>
</dbReference>
<dbReference type="Proteomes" id="UP000261174">
    <property type="component" value="Unassembled WGS sequence"/>
</dbReference>
<organism evidence="1 2">
    <name type="scientific">Chitinophaga silvisoli</name>
    <dbReference type="NCBI Taxonomy" id="2291814"/>
    <lineage>
        <taxon>Bacteria</taxon>
        <taxon>Pseudomonadati</taxon>
        <taxon>Bacteroidota</taxon>
        <taxon>Chitinophagia</taxon>
        <taxon>Chitinophagales</taxon>
        <taxon>Chitinophagaceae</taxon>
        <taxon>Chitinophaga</taxon>
    </lineage>
</organism>
<dbReference type="OrthoDB" id="670198at2"/>
<keyword evidence="2" id="KW-1185">Reference proteome</keyword>